<sequence>MPVKSDRIGDRRQVTERGFRGLERRESDLRKGLESIGRERDDNTGDLGSLGLISSFSDLSERSRRDLDRFDLLFLSRVLARIVNAKAAAFHREPEMDAIEAMPAFAAASSTVKYYYSKRNETRPMMGLERQAPSRQALADSVSGHAIACNGMFELEAFYEIDHAELPPKSPIHLKAIRVVKVSETTRLDVTVRFPSVLALRNYFAGDPDVGRNPELDEKFVMGTNQAVRILRRMVPELEMDEEKHMESFWLVSPKALECPPPVVMPAVKMTVEEEMEEVKSRLAPGGCLMALKYAGALAWGARRKVKYIGRHRELPVMAMEGEEDEVVVQEKKRSREEGVKMEKKKKRMKMKKTVEKKKVARHEKDEQSQRSRERWSSERYEAAEMKLLDIMKEKGAKIGNPIIRQALREEARKHIGDTGLLDHLLKHMAGKTVADGAERFRRRHNAEGAMEYWLEPADLVEIRRKAGVVDPYWVPPPGWQLGDAIAPCQCGSDCKLELIHLKAELTSLKRDMEQQLSSQKQLEVETRESQSEAEKGSTSWQESYQNLLEWKAKVEGEMAEMSSCLQALKEEMQALKEEKEKKKKMRTELVTENNKKGNGGDDKEGGRGSGESSSITNNSSIILPINNSNNNNSNMNTNTTTSSTINSGSKRAAVRRSGFRICKPQGTFLWPDMASSWSPGTAVLGNDGALTLFRGCGLPTPPSASSATSPPFPSPVPPRASPGPDHLSLVPLYGFPRGTASSRGGVTTELALGTPSLSYF</sequence>
<dbReference type="GO" id="GO:0051177">
    <property type="term" value="P:meiotic sister chromatid cohesion"/>
    <property type="evidence" value="ECO:0007669"/>
    <property type="project" value="InterPro"/>
</dbReference>
<feature type="compositionally biased region" description="Pro residues" evidence="1">
    <location>
        <begin position="711"/>
        <end position="722"/>
    </location>
</feature>
<feature type="compositionally biased region" description="Basic and acidic residues" evidence="1">
    <location>
        <begin position="578"/>
        <end position="607"/>
    </location>
</feature>
<feature type="region of interest" description="Disordered" evidence="1">
    <location>
        <begin position="518"/>
        <end position="541"/>
    </location>
</feature>
<keyword evidence="4" id="KW-1185">Reference proteome</keyword>
<dbReference type="InterPro" id="IPR044221">
    <property type="entry name" value="DYAD/AMEIOTIC1"/>
</dbReference>
<dbReference type="AlphaFoldDB" id="A0A9D5BUF7"/>
<evidence type="ECO:0000256" key="1">
    <source>
        <dbReference type="SAM" id="MobiDB-lite"/>
    </source>
</evidence>
<organism evidence="3 4">
    <name type="scientific">Dioscorea zingiberensis</name>
    <dbReference type="NCBI Taxonomy" id="325984"/>
    <lineage>
        <taxon>Eukaryota</taxon>
        <taxon>Viridiplantae</taxon>
        <taxon>Streptophyta</taxon>
        <taxon>Embryophyta</taxon>
        <taxon>Tracheophyta</taxon>
        <taxon>Spermatophyta</taxon>
        <taxon>Magnoliopsida</taxon>
        <taxon>Liliopsida</taxon>
        <taxon>Dioscoreales</taxon>
        <taxon>Dioscoreaceae</taxon>
        <taxon>Dioscorea</taxon>
    </lineage>
</organism>
<evidence type="ECO:0000259" key="2">
    <source>
        <dbReference type="Pfam" id="PF25874"/>
    </source>
</evidence>
<dbReference type="PANTHER" id="PTHR46740">
    <property type="entry name" value="PROTEIN DYAD"/>
    <property type="match status" value="1"/>
</dbReference>
<feature type="compositionally biased region" description="Basic residues" evidence="1">
    <location>
        <begin position="343"/>
        <end position="352"/>
    </location>
</feature>
<evidence type="ECO:0000313" key="3">
    <source>
        <dbReference type="EMBL" id="KAJ0960957.1"/>
    </source>
</evidence>
<feature type="compositionally biased region" description="Low complexity" evidence="1">
    <location>
        <begin position="611"/>
        <end position="648"/>
    </location>
</feature>
<reference evidence="3 4" key="1">
    <citation type="journal article" date="2022" name="Hortic Res">
        <title>The genome of Dioscorea zingiberensis sheds light on the biosynthesis, origin and evolution of the medicinally important diosgenin saponins.</title>
        <authorList>
            <person name="Li Y."/>
            <person name="Tan C."/>
            <person name="Li Z."/>
            <person name="Guo J."/>
            <person name="Li S."/>
            <person name="Chen X."/>
            <person name="Wang C."/>
            <person name="Dai X."/>
            <person name="Yang H."/>
            <person name="Song W."/>
            <person name="Hou L."/>
            <person name="Xu J."/>
            <person name="Tong Z."/>
            <person name="Xu A."/>
            <person name="Yuan X."/>
            <person name="Wang W."/>
            <person name="Yang Q."/>
            <person name="Chen L."/>
            <person name="Sun Z."/>
            <person name="Wang K."/>
            <person name="Pan B."/>
            <person name="Chen J."/>
            <person name="Bao Y."/>
            <person name="Liu F."/>
            <person name="Qi X."/>
            <person name="Gang D.R."/>
            <person name="Wen J."/>
            <person name="Li J."/>
        </authorList>
    </citation>
    <scope>NUCLEOTIDE SEQUENCE [LARGE SCALE GENOMIC DNA]</scope>
    <source>
        <strain evidence="3">Dzin_1.0</strain>
    </source>
</reference>
<feature type="region of interest" description="Disordered" evidence="1">
    <location>
        <begin position="578"/>
        <end position="651"/>
    </location>
</feature>
<feature type="region of interest" description="Disordered" evidence="1">
    <location>
        <begin position="701"/>
        <end position="728"/>
    </location>
</feature>
<feature type="region of interest" description="Disordered" evidence="1">
    <location>
        <begin position="333"/>
        <end position="378"/>
    </location>
</feature>
<dbReference type="EMBL" id="JAGGNH010000050">
    <property type="protein sequence ID" value="KAJ0960957.1"/>
    <property type="molecule type" value="Genomic_DNA"/>
</dbReference>
<feature type="domain" description="PTC1-like winged helix-turn-helix" evidence="2">
    <location>
        <begin position="375"/>
        <end position="456"/>
    </location>
</feature>
<dbReference type="Proteomes" id="UP001085076">
    <property type="component" value="Unassembled WGS sequence"/>
</dbReference>
<feature type="compositionally biased region" description="Basic and acidic residues" evidence="1">
    <location>
        <begin position="523"/>
        <end position="536"/>
    </location>
</feature>
<name>A0A9D5BUF7_9LILI</name>
<gene>
    <name evidence="3" type="ORF">J5N97_001169</name>
</gene>
<dbReference type="InterPro" id="IPR059080">
    <property type="entry name" value="WHD_PTC1"/>
</dbReference>
<comment type="caution">
    <text evidence="3">The sequence shown here is derived from an EMBL/GenBank/DDBJ whole genome shotgun (WGS) entry which is preliminary data.</text>
</comment>
<dbReference type="PANTHER" id="PTHR46740:SF2">
    <property type="entry name" value="PROTEIN DYAD"/>
    <property type="match status" value="1"/>
</dbReference>
<evidence type="ECO:0000313" key="4">
    <source>
        <dbReference type="Proteomes" id="UP001085076"/>
    </source>
</evidence>
<proteinExistence type="predicted"/>
<dbReference type="OrthoDB" id="515863at2759"/>
<protein>
    <recommendedName>
        <fullName evidence="2">PTC1-like winged helix-turn-helix domain-containing protein</fullName>
    </recommendedName>
</protein>
<accession>A0A9D5BUF7</accession>
<feature type="compositionally biased region" description="Basic and acidic residues" evidence="1">
    <location>
        <begin position="353"/>
        <end position="378"/>
    </location>
</feature>
<feature type="compositionally biased region" description="Basic and acidic residues" evidence="1">
    <location>
        <begin position="333"/>
        <end position="342"/>
    </location>
</feature>
<dbReference type="GO" id="GO:0007131">
    <property type="term" value="P:reciprocal meiotic recombination"/>
    <property type="evidence" value="ECO:0007669"/>
    <property type="project" value="InterPro"/>
</dbReference>
<dbReference type="Pfam" id="PF25874">
    <property type="entry name" value="WHD_plant_repro"/>
    <property type="match status" value="1"/>
</dbReference>